<reference evidence="5" key="1">
    <citation type="journal article" date="2014" name="Front. Microbiol.">
        <title>High frequency of phylogenetically diverse reductive dehalogenase-homologous genes in deep subseafloor sedimentary metagenomes.</title>
        <authorList>
            <person name="Kawai M."/>
            <person name="Futagami T."/>
            <person name="Toyoda A."/>
            <person name="Takaki Y."/>
            <person name="Nishi S."/>
            <person name="Hori S."/>
            <person name="Arai W."/>
            <person name="Tsubouchi T."/>
            <person name="Morono Y."/>
            <person name="Uchiyama I."/>
            <person name="Ito T."/>
            <person name="Fujiyama A."/>
            <person name="Inagaki F."/>
            <person name="Takami H."/>
        </authorList>
    </citation>
    <scope>NUCLEOTIDE SEQUENCE</scope>
    <source>
        <strain evidence="5">Expedition CK06-06</strain>
    </source>
</reference>
<dbReference type="CDD" id="cd00833">
    <property type="entry name" value="PKS"/>
    <property type="match status" value="1"/>
</dbReference>
<dbReference type="GO" id="GO:0071770">
    <property type="term" value="P:DIM/DIP cell wall layer assembly"/>
    <property type="evidence" value="ECO:0007669"/>
    <property type="project" value="TreeGrafter"/>
</dbReference>
<dbReference type="GO" id="GO:0005737">
    <property type="term" value="C:cytoplasm"/>
    <property type="evidence" value="ECO:0007669"/>
    <property type="project" value="TreeGrafter"/>
</dbReference>
<dbReference type="GO" id="GO:0005886">
    <property type="term" value="C:plasma membrane"/>
    <property type="evidence" value="ECO:0007669"/>
    <property type="project" value="TreeGrafter"/>
</dbReference>
<dbReference type="PANTHER" id="PTHR43775:SF37">
    <property type="entry name" value="SI:DKEY-61P9.11"/>
    <property type="match status" value="1"/>
</dbReference>
<accession>X0VN69</accession>
<evidence type="ECO:0000256" key="2">
    <source>
        <dbReference type="ARBA" id="ARBA00022553"/>
    </source>
</evidence>
<dbReference type="InterPro" id="IPR016039">
    <property type="entry name" value="Thiolase-like"/>
</dbReference>
<keyword evidence="3" id="KW-0808">Transferase</keyword>
<feature type="non-terminal residue" evidence="5">
    <location>
        <position position="1"/>
    </location>
</feature>
<feature type="non-terminal residue" evidence="5">
    <location>
        <position position="255"/>
    </location>
</feature>
<proteinExistence type="predicted"/>
<dbReference type="EMBL" id="BARS01038194">
    <property type="protein sequence ID" value="GAG19839.1"/>
    <property type="molecule type" value="Genomic_DNA"/>
</dbReference>
<keyword evidence="1" id="KW-0596">Phosphopantetheine</keyword>
<sequence>VDTLWQNLCEGIESITFFDDDELDPSIDPLLRDQPNYIKARGILQGAEDFDAPFFNSYPREAQLMDPQHRIFLEVAWHALENAGCDPEAPDRKIGVFGGKGYNSYFANNVSAHPELVDVFGEFEARLLNEKDFFTTQVSYKLNLTGPSVNVNTGCSTSLVAVCLAFDSLTSYQCDIALAGGITVFCPQNSGYLYQEGKITSADGHCRPFDSRSNGAVFGNGVAIVVLKRLSDALESGDCIYAVITGCGLNNDGSA</sequence>
<dbReference type="AlphaFoldDB" id="X0VN69"/>
<dbReference type="SMART" id="SM00825">
    <property type="entry name" value="PKS_KS"/>
    <property type="match status" value="1"/>
</dbReference>
<feature type="domain" description="Ketosynthase family 3 (KS3)" evidence="4">
    <location>
        <begin position="1"/>
        <end position="255"/>
    </location>
</feature>
<comment type="caution">
    <text evidence="5">The sequence shown here is derived from an EMBL/GenBank/DDBJ whole genome shotgun (WGS) entry which is preliminary data.</text>
</comment>
<gene>
    <name evidence="5" type="ORF">S01H1_58467</name>
</gene>
<dbReference type="PANTHER" id="PTHR43775">
    <property type="entry name" value="FATTY ACID SYNTHASE"/>
    <property type="match status" value="1"/>
</dbReference>
<dbReference type="Pfam" id="PF00109">
    <property type="entry name" value="ketoacyl-synt"/>
    <property type="match status" value="1"/>
</dbReference>
<dbReference type="InterPro" id="IPR014030">
    <property type="entry name" value="Ketoacyl_synth_N"/>
</dbReference>
<organism evidence="5">
    <name type="scientific">marine sediment metagenome</name>
    <dbReference type="NCBI Taxonomy" id="412755"/>
    <lineage>
        <taxon>unclassified sequences</taxon>
        <taxon>metagenomes</taxon>
        <taxon>ecological metagenomes</taxon>
    </lineage>
</organism>
<dbReference type="InterPro" id="IPR050091">
    <property type="entry name" value="PKS_NRPS_Biosynth_Enz"/>
</dbReference>
<evidence type="ECO:0000313" key="5">
    <source>
        <dbReference type="EMBL" id="GAG19839.1"/>
    </source>
</evidence>
<dbReference type="PROSITE" id="PS00606">
    <property type="entry name" value="KS3_1"/>
    <property type="match status" value="1"/>
</dbReference>
<protein>
    <recommendedName>
        <fullName evidence="4">Ketosynthase family 3 (KS3) domain-containing protein</fullName>
    </recommendedName>
</protein>
<evidence type="ECO:0000256" key="3">
    <source>
        <dbReference type="ARBA" id="ARBA00022679"/>
    </source>
</evidence>
<name>X0VN69_9ZZZZ</name>
<evidence type="ECO:0000256" key="1">
    <source>
        <dbReference type="ARBA" id="ARBA00022450"/>
    </source>
</evidence>
<dbReference type="InterPro" id="IPR018201">
    <property type="entry name" value="Ketoacyl_synth_AS"/>
</dbReference>
<evidence type="ECO:0000259" key="4">
    <source>
        <dbReference type="PROSITE" id="PS52004"/>
    </source>
</evidence>
<dbReference type="GO" id="GO:0004315">
    <property type="term" value="F:3-oxoacyl-[acyl-carrier-protein] synthase activity"/>
    <property type="evidence" value="ECO:0007669"/>
    <property type="project" value="InterPro"/>
</dbReference>
<dbReference type="Gene3D" id="3.40.47.10">
    <property type="match status" value="1"/>
</dbReference>
<dbReference type="SUPFAM" id="SSF53901">
    <property type="entry name" value="Thiolase-like"/>
    <property type="match status" value="1"/>
</dbReference>
<dbReference type="PROSITE" id="PS52004">
    <property type="entry name" value="KS3_2"/>
    <property type="match status" value="1"/>
</dbReference>
<dbReference type="GO" id="GO:0004312">
    <property type="term" value="F:fatty acid synthase activity"/>
    <property type="evidence" value="ECO:0007669"/>
    <property type="project" value="TreeGrafter"/>
</dbReference>
<keyword evidence="2" id="KW-0597">Phosphoprotein</keyword>
<dbReference type="InterPro" id="IPR020841">
    <property type="entry name" value="PKS_Beta-ketoAc_synthase_dom"/>
</dbReference>
<dbReference type="GO" id="GO:0006633">
    <property type="term" value="P:fatty acid biosynthetic process"/>
    <property type="evidence" value="ECO:0007669"/>
    <property type="project" value="InterPro"/>
</dbReference>